<dbReference type="EMBL" id="QTSX02007150">
    <property type="protein sequence ID" value="KAJ9050543.1"/>
    <property type="molecule type" value="Genomic_DNA"/>
</dbReference>
<dbReference type="Proteomes" id="UP001165960">
    <property type="component" value="Unassembled WGS sequence"/>
</dbReference>
<name>A0ACC2RKG6_9FUNG</name>
<proteinExistence type="predicted"/>
<reference evidence="1" key="1">
    <citation type="submission" date="2022-04" db="EMBL/GenBank/DDBJ databases">
        <title>Genome of the entomopathogenic fungus Entomophthora muscae.</title>
        <authorList>
            <person name="Elya C."/>
            <person name="Lovett B.R."/>
            <person name="Lee E."/>
            <person name="Macias A.M."/>
            <person name="Hajek A.E."/>
            <person name="De Bivort B.L."/>
            <person name="Kasson M.T."/>
            <person name="De Fine Licht H.H."/>
            <person name="Stajich J.E."/>
        </authorList>
    </citation>
    <scope>NUCLEOTIDE SEQUENCE</scope>
    <source>
        <strain evidence="1">Berkeley</strain>
    </source>
</reference>
<comment type="caution">
    <text evidence="1">The sequence shown here is derived from an EMBL/GenBank/DDBJ whole genome shotgun (WGS) entry which is preliminary data.</text>
</comment>
<organism evidence="1 2">
    <name type="scientific">Entomophthora muscae</name>
    <dbReference type="NCBI Taxonomy" id="34485"/>
    <lineage>
        <taxon>Eukaryota</taxon>
        <taxon>Fungi</taxon>
        <taxon>Fungi incertae sedis</taxon>
        <taxon>Zoopagomycota</taxon>
        <taxon>Entomophthoromycotina</taxon>
        <taxon>Entomophthoromycetes</taxon>
        <taxon>Entomophthorales</taxon>
        <taxon>Entomophthoraceae</taxon>
        <taxon>Entomophthora</taxon>
    </lineage>
</organism>
<gene>
    <name evidence="1" type="ORF">DSO57_1013557</name>
</gene>
<accession>A0ACC2RKG6</accession>
<evidence type="ECO:0000313" key="2">
    <source>
        <dbReference type="Proteomes" id="UP001165960"/>
    </source>
</evidence>
<evidence type="ECO:0000313" key="1">
    <source>
        <dbReference type="EMBL" id="KAJ9050543.1"/>
    </source>
</evidence>
<protein>
    <submittedName>
        <fullName evidence="1">Uncharacterized protein</fullName>
    </submittedName>
</protein>
<keyword evidence="2" id="KW-1185">Reference proteome</keyword>
<sequence>MDPTTVPPKLEYLDELAPLKDANPTLPIPGSGPGAGVPHPGFMELKEHGGVLSCTVLMKAGSIGGELYP</sequence>